<sequence>MRKASTLAQGRRYRTAGITGLVALLLLAGCSARDAAPDREVIQKEEKTITVVGSEPVQKPAGIVVAKIDTLQGVRGMDWIGEEQLIVAKPNEQAAPIAVEGGTRYPFNLFVRDLAAGTDEILKQANEDQGGAIVSPDQKHVFYKQYEGETAKGLILNLDTGEAVPAGDTPIGISDGEWADNERIVFTTEDGSLARADVTGKTELLYRTGDFAAANPRQRGDIVYYVGRNYSLNAYNTQTKKNERIASDVIWFIPSPDGKHFAVVKRVSKDGQPLQMELVLTDTALKAKKTIAKGNQIFGASWSPDGARIGYTVTSEGGGTQGVFVADAVSGGATPVSVDVQYASDPLRWSPSGGKLITGTSEMKDNRMTFKTFVTTFK</sequence>
<proteinExistence type="predicted"/>
<comment type="caution">
    <text evidence="2">The sequence shown here is derived from an EMBL/GenBank/DDBJ whole genome shotgun (WGS) entry which is preliminary data.</text>
</comment>
<evidence type="ECO:0000256" key="1">
    <source>
        <dbReference type="SAM" id="SignalP"/>
    </source>
</evidence>
<keyword evidence="3" id="KW-1185">Reference proteome</keyword>
<dbReference type="InterPro" id="IPR011042">
    <property type="entry name" value="6-blade_b-propeller_TolB-like"/>
</dbReference>
<keyword evidence="1" id="KW-0732">Signal</keyword>
<accession>A0A5S5BYU6</accession>
<dbReference type="PANTHER" id="PTHR36842">
    <property type="entry name" value="PROTEIN TOLB HOMOLOG"/>
    <property type="match status" value="1"/>
</dbReference>
<feature type="chain" id="PRO_5024454712" evidence="1">
    <location>
        <begin position="36"/>
        <end position="378"/>
    </location>
</feature>
<protein>
    <submittedName>
        <fullName evidence="2">TolB protein</fullName>
    </submittedName>
</protein>
<gene>
    <name evidence="2" type="ORF">BCM02_110338</name>
</gene>
<evidence type="ECO:0000313" key="3">
    <source>
        <dbReference type="Proteomes" id="UP000323257"/>
    </source>
</evidence>
<dbReference type="PROSITE" id="PS51257">
    <property type="entry name" value="PROKAR_LIPOPROTEIN"/>
    <property type="match status" value="1"/>
</dbReference>
<dbReference type="EMBL" id="VNHS01000010">
    <property type="protein sequence ID" value="TYP71382.1"/>
    <property type="molecule type" value="Genomic_DNA"/>
</dbReference>
<dbReference type="PANTHER" id="PTHR36842:SF1">
    <property type="entry name" value="PROTEIN TOLB"/>
    <property type="match status" value="1"/>
</dbReference>
<dbReference type="Proteomes" id="UP000323257">
    <property type="component" value="Unassembled WGS sequence"/>
</dbReference>
<dbReference type="AlphaFoldDB" id="A0A5S5BYU6"/>
<name>A0A5S5BYU6_9BACL</name>
<dbReference type="SUPFAM" id="SSF82171">
    <property type="entry name" value="DPP6 N-terminal domain-like"/>
    <property type="match status" value="1"/>
</dbReference>
<dbReference type="RefSeq" id="WP_148932021.1">
    <property type="nucleotide sequence ID" value="NZ_VNHS01000010.1"/>
</dbReference>
<organism evidence="2 3">
    <name type="scientific">Paenibacillus methanolicus</name>
    <dbReference type="NCBI Taxonomy" id="582686"/>
    <lineage>
        <taxon>Bacteria</taxon>
        <taxon>Bacillati</taxon>
        <taxon>Bacillota</taxon>
        <taxon>Bacilli</taxon>
        <taxon>Bacillales</taxon>
        <taxon>Paenibacillaceae</taxon>
        <taxon>Paenibacillus</taxon>
    </lineage>
</organism>
<dbReference type="Gene3D" id="2.120.10.30">
    <property type="entry name" value="TolB, C-terminal domain"/>
    <property type="match status" value="2"/>
</dbReference>
<reference evidence="2 3" key="1">
    <citation type="submission" date="2019-07" db="EMBL/GenBank/DDBJ databases">
        <title>Genomic Encyclopedia of Type Strains, Phase III (KMG-III): the genomes of soil and plant-associated and newly described type strains.</title>
        <authorList>
            <person name="Whitman W."/>
        </authorList>
    </citation>
    <scope>NUCLEOTIDE SEQUENCE [LARGE SCALE GENOMIC DNA]</scope>
    <source>
        <strain evidence="2 3">BL24</strain>
    </source>
</reference>
<feature type="signal peptide" evidence="1">
    <location>
        <begin position="1"/>
        <end position="35"/>
    </location>
</feature>
<dbReference type="OrthoDB" id="137129at2"/>
<evidence type="ECO:0000313" key="2">
    <source>
        <dbReference type="EMBL" id="TYP71382.1"/>
    </source>
</evidence>